<dbReference type="FunCoup" id="Q2LQT5">
    <property type="interactions" value="4"/>
</dbReference>
<dbReference type="EMBL" id="CP000252">
    <property type="protein sequence ID" value="ABC76442.1"/>
    <property type="molecule type" value="Genomic_DNA"/>
</dbReference>
<dbReference type="STRING" id="56780.SYN_02284"/>
<evidence type="ECO:0000313" key="1">
    <source>
        <dbReference type="EMBL" id="ABC76442.1"/>
    </source>
</evidence>
<dbReference type="DNASU" id="3885299"/>
<dbReference type="HOGENOM" id="CLU_114463_0_0_7"/>
<accession>Q2LQT5</accession>
<dbReference type="KEGG" id="sat:SYN_02284"/>
<gene>
    <name evidence="1" type="ORF">SYN_02284</name>
</gene>
<dbReference type="AlphaFoldDB" id="Q2LQT5"/>
<dbReference type="eggNOG" id="COG3778">
    <property type="taxonomic scope" value="Bacteria"/>
</dbReference>
<sequence length="182" mass="20528">MTHEEVLNLLFPVRLTGVHAKDTAREGAALDDVQISAERLLTEMFPDVAHSLLSDWERICALIPDEDAPLQARRNAVLKKLREIGGLSRSYFIDLASSYGWIIAIDELLPFMAGWGRCGDPLYEEQVRWIWRVNVSGQAAYSFRAGSSAAGERLSWWTPNIELETLLEELKPAHTVVIFNYA</sequence>
<evidence type="ECO:0000313" key="2">
    <source>
        <dbReference type="Proteomes" id="UP000001933"/>
    </source>
</evidence>
<dbReference type="OrthoDB" id="5460132at2"/>
<keyword evidence="2" id="KW-1185">Reference proteome</keyword>
<dbReference type="InParanoid" id="Q2LQT5"/>
<dbReference type="Proteomes" id="UP000001933">
    <property type="component" value="Chromosome"/>
</dbReference>
<name>Q2LQT5_SYNAS</name>
<dbReference type="RefSeq" id="WP_011416476.1">
    <property type="nucleotide sequence ID" value="NC_007759.1"/>
</dbReference>
<protein>
    <submittedName>
        <fullName evidence="1">Phage protein</fullName>
    </submittedName>
</protein>
<organism evidence="1 2">
    <name type="scientific">Syntrophus aciditrophicus (strain SB)</name>
    <dbReference type="NCBI Taxonomy" id="56780"/>
    <lineage>
        <taxon>Bacteria</taxon>
        <taxon>Pseudomonadati</taxon>
        <taxon>Thermodesulfobacteriota</taxon>
        <taxon>Syntrophia</taxon>
        <taxon>Syntrophales</taxon>
        <taxon>Syntrophaceae</taxon>
        <taxon>Syntrophus</taxon>
    </lineage>
</organism>
<reference evidence="1 2" key="1">
    <citation type="journal article" date="2007" name="Proc. Natl. Acad. Sci. U.S.A.">
        <title>The genome of Syntrophus aciditrophicus: life at the thermodynamic limit of microbial growth.</title>
        <authorList>
            <person name="McInerney M.J."/>
            <person name="Rohlin L."/>
            <person name="Mouttaki H."/>
            <person name="Kim U."/>
            <person name="Krupp R.S."/>
            <person name="Rios-Hernandez L."/>
            <person name="Sieber J."/>
            <person name="Struchtemeyer C.G."/>
            <person name="Bhattacharyya A."/>
            <person name="Campbell J.W."/>
            <person name="Gunsalus R.P."/>
        </authorList>
    </citation>
    <scope>NUCLEOTIDE SEQUENCE [LARGE SCALE GENOMIC DNA]</scope>
    <source>
        <strain evidence="1 2">SB</strain>
    </source>
</reference>
<proteinExistence type="predicted"/>
<dbReference type="InterPro" id="IPR018755">
    <property type="entry name" value="Phage_Mu_Gp48"/>
</dbReference>
<dbReference type="Pfam" id="PF10076">
    <property type="entry name" value="Phage_Mu_Gp48"/>
    <property type="match status" value="1"/>
</dbReference>